<dbReference type="Proteomes" id="UP000476064">
    <property type="component" value="Chromosome"/>
</dbReference>
<evidence type="ECO:0000256" key="2">
    <source>
        <dbReference type="ARBA" id="ARBA00022723"/>
    </source>
</evidence>
<dbReference type="Gene3D" id="3.50.50.60">
    <property type="entry name" value="FAD/NAD(P)-binding domain"/>
    <property type="match status" value="1"/>
</dbReference>
<dbReference type="RefSeq" id="WP_162355738.1">
    <property type="nucleotide sequence ID" value="NZ_CP048209.1"/>
</dbReference>
<gene>
    <name evidence="6" type="ORF">GXP70_06710</name>
</gene>
<dbReference type="EMBL" id="CP048209">
    <property type="protein sequence ID" value="QHT59672.1"/>
    <property type="molecule type" value="Genomic_DNA"/>
</dbReference>
<dbReference type="GO" id="GO:0046872">
    <property type="term" value="F:metal ion binding"/>
    <property type="evidence" value="ECO:0007669"/>
    <property type="project" value="UniProtKB-KW"/>
</dbReference>
<keyword evidence="4" id="KW-0408">Iron</keyword>
<dbReference type="GO" id="GO:0016491">
    <property type="term" value="F:oxidoreductase activity"/>
    <property type="evidence" value="ECO:0007669"/>
    <property type="project" value="UniProtKB-KW"/>
</dbReference>
<proteinExistence type="predicted"/>
<dbReference type="SUPFAM" id="SSF51905">
    <property type="entry name" value="FAD/NAD(P)-binding domain"/>
    <property type="match status" value="1"/>
</dbReference>
<dbReference type="InterPro" id="IPR036188">
    <property type="entry name" value="FAD/NAD-bd_sf"/>
</dbReference>
<keyword evidence="1" id="KW-0004">4Fe-4S</keyword>
<evidence type="ECO:0000256" key="4">
    <source>
        <dbReference type="ARBA" id="ARBA00023004"/>
    </source>
</evidence>
<dbReference type="Pfam" id="PF12831">
    <property type="entry name" value="FAD_oxidored"/>
    <property type="match status" value="1"/>
</dbReference>
<keyword evidence="5" id="KW-0411">Iron-sulfur</keyword>
<accession>A0A6C0FUI9</accession>
<evidence type="ECO:0000313" key="6">
    <source>
        <dbReference type="EMBL" id="QHT59672.1"/>
    </source>
</evidence>
<dbReference type="InterPro" id="IPR039650">
    <property type="entry name" value="HdrA-like"/>
</dbReference>
<name>A0A6C0FUI9_9BACL</name>
<evidence type="ECO:0000256" key="3">
    <source>
        <dbReference type="ARBA" id="ARBA00023002"/>
    </source>
</evidence>
<dbReference type="AlphaFoldDB" id="A0A6C0FUI9"/>
<dbReference type="PANTHER" id="PTHR43498:SF1">
    <property type="entry name" value="COB--COM HETERODISULFIDE REDUCTASE IRON-SULFUR SUBUNIT A"/>
    <property type="match status" value="1"/>
</dbReference>
<dbReference type="PANTHER" id="PTHR43498">
    <property type="entry name" value="FERREDOXIN:COB-COM HETERODISULFIDE REDUCTASE SUBUNIT A"/>
    <property type="match status" value="1"/>
</dbReference>
<dbReference type="GO" id="GO:0051539">
    <property type="term" value="F:4 iron, 4 sulfur cluster binding"/>
    <property type="evidence" value="ECO:0007669"/>
    <property type="project" value="UniProtKB-KW"/>
</dbReference>
<protein>
    <submittedName>
        <fullName evidence="6">FAD-dependent oxidoreductase</fullName>
    </submittedName>
</protein>
<keyword evidence="2" id="KW-0479">Metal-binding</keyword>
<evidence type="ECO:0000256" key="5">
    <source>
        <dbReference type="ARBA" id="ARBA00023014"/>
    </source>
</evidence>
<keyword evidence="7" id="KW-1185">Reference proteome</keyword>
<reference evidence="6 7" key="1">
    <citation type="submission" date="2020-01" db="EMBL/GenBank/DDBJ databases">
        <title>Paenibacillus sp. nov., isolated from tomato rhizosphere.</title>
        <authorList>
            <person name="Weon H.-Y."/>
            <person name="Lee S.A."/>
        </authorList>
    </citation>
    <scope>NUCLEOTIDE SEQUENCE [LARGE SCALE GENOMIC DNA]</scope>
    <source>
        <strain evidence="6 7">12200R-189</strain>
    </source>
</reference>
<evidence type="ECO:0000313" key="7">
    <source>
        <dbReference type="Proteomes" id="UP000476064"/>
    </source>
</evidence>
<sequence length="693" mass="74014">MITDRHYEIIVYGATPGGIGAAVAAARRGRRTLLLEPSPYIGGMMTSGLGRTDIDWLDASGAIYREFAHRVEAHYTAQYGTASPEAEACNRGMFFEPSVARAILEDMLAAESRLTLVRRSELLSAEAVDGRLTAIAIETEAGEGEWQGRSALSADVFIDGTYEGDLAAMAGVPYEVGRESRDEWNEEYAGVLYMNFGPSKEVLPGSTGEGDDRIQAYNYRLCLTDVPENRVAPGKPASYNREEYASLSVDAAEGRVRSIRDVLNILPVPGGKTDTNNHHYCMCSSDLPEENGTYLEGGREERQRVRDRHRHYYQGLLWFLQHDESLPEAFREDAQRWGYAADEFADTDNFPPQLYVREGRRILGEYRFTENDARLAPGLGRSPIHADSVAVGAYAIDSHATRKREAAGRNVALEGFLGLGWLTEVYQIPYGVMVPLGVDGLLVPVAVSATHMGLGTIRMEPCWMQLGYAAGVAADLAIAGGAAPRDIPIDNLQDELLAADQLIGFYRDIDASGLMGKAIQYFGAKGAFRSYEARPDEPLTVERASALLALARLLPGGSRFPALPAAGAVLPAGADMGPRLPREEPSPAAYWQRHPLLTQGLAGRWLQAAGRALSAGTAGAAGGSVSASAAARASSPAAAWLRTDSAAAAEGGPSASGGAGEAAPAVSVGEWCALLYGLLLEARRAGSSGSGGR</sequence>
<evidence type="ECO:0000256" key="1">
    <source>
        <dbReference type="ARBA" id="ARBA00022485"/>
    </source>
</evidence>
<dbReference type="KEGG" id="plyc:GXP70_06710"/>
<organism evidence="6 7">
    <name type="scientific">Paenibacillus lycopersici</name>
    <dbReference type="NCBI Taxonomy" id="2704462"/>
    <lineage>
        <taxon>Bacteria</taxon>
        <taxon>Bacillati</taxon>
        <taxon>Bacillota</taxon>
        <taxon>Bacilli</taxon>
        <taxon>Bacillales</taxon>
        <taxon>Paenibacillaceae</taxon>
        <taxon>Paenibacillus</taxon>
    </lineage>
</organism>
<keyword evidence="3" id="KW-0560">Oxidoreductase</keyword>